<sequence length="221" mass="23405">MRTRIKICGLTREDDLLAAADAGADALGMVFYAGSKRCVDVAQAARLRRLAPSFVSVVALFVNPSPDDVQRVLDEVGPDLLQFHGDETPEACERYAHPYLRAFRVGGPTLQTQDDIAQACEQYAGAQGWLFDSYSSGYGGSGLAFDHTLLNGVPATKRRAVVLSGGLKAENVEAAAMHVRPWAVDVSSGVESAPGIKSAGRIQEFVAAVRAADARLTALAG</sequence>
<dbReference type="PANTHER" id="PTHR42894">
    <property type="entry name" value="N-(5'-PHOSPHORIBOSYL)ANTHRANILATE ISOMERASE"/>
    <property type="match status" value="1"/>
</dbReference>
<accession>A0A1C3K759</accession>
<comment type="catalytic activity">
    <reaction evidence="1 9">
        <text>N-(5-phospho-beta-D-ribosyl)anthranilate = 1-(2-carboxyphenylamino)-1-deoxy-D-ribulose 5-phosphate</text>
        <dbReference type="Rhea" id="RHEA:21540"/>
        <dbReference type="ChEBI" id="CHEBI:18277"/>
        <dbReference type="ChEBI" id="CHEBI:58613"/>
        <dbReference type="EC" id="5.3.1.24"/>
    </reaction>
</comment>
<keyword evidence="7 9" id="KW-0057">Aromatic amino acid biosynthesis</keyword>
<protein>
    <recommendedName>
        <fullName evidence="4 9">N-(5'-phosphoribosyl)anthranilate isomerase</fullName>
        <shortName evidence="9">PRAI</shortName>
        <ecNumber evidence="3 9">5.3.1.24</ecNumber>
    </recommendedName>
</protein>
<dbReference type="InterPro" id="IPR011060">
    <property type="entry name" value="RibuloseP-bd_barrel"/>
</dbReference>
<dbReference type="CDD" id="cd00405">
    <property type="entry name" value="PRAI"/>
    <property type="match status" value="1"/>
</dbReference>
<gene>
    <name evidence="9" type="primary">trpF</name>
    <name evidence="11" type="ORF">ODI_03845</name>
    <name evidence="12" type="ORF">ODI_R2581</name>
</gene>
<dbReference type="RefSeq" id="WP_067758539.1">
    <property type="nucleotide sequence ID" value="NZ_LT907988.1"/>
</dbReference>
<dbReference type="PANTHER" id="PTHR42894:SF1">
    <property type="entry name" value="N-(5'-PHOSPHORIBOSYL)ANTHRANILATE ISOMERASE"/>
    <property type="match status" value="1"/>
</dbReference>
<evidence type="ECO:0000313" key="12">
    <source>
        <dbReference type="EMBL" id="SOE50214.1"/>
    </source>
</evidence>
<keyword evidence="13" id="KW-1185">Reference proteome</keyword>
<dbReference type="EMBL" id="FLRC01000053">
    <property type="protein sequence ID" value="SBT27258.1"/>
    <property type="molecule type" value="Genomic_DNA"/>
</dbReference>
<evidence type="ECO:0000256" key="1">
    <source>
        <dbReference type="ARBA" id="ARBA00001164"/>
    </source>
</evidence>
<evidence type="ECO:0000256" key="4">
    <source>
        <dbReference type="ARBA" id="ARBA00022272"/>
    </source>
</evidence>
<evidence type="ECO:0000256" key="8">
    <source>
        <dbReference type="ARBA" id="ARBA00023235"/>
    </source>
</evidence>
<evidence type="ECO:0000256" key="9">
    <source>
        <dbReference type="HAMAP-Rule" id="MF_00135"/>
    </source>
</evidence>
<proteinExistence type="inferred from homology"/>
<dbReference type="Pfam" id="PF00697">
    <property type="entry name" value="PRAI"/>
    <property type="match status" value="1"/>
</dbReference>
<keyword evidence="5 9" id="KW-0028">Amino-acid biosynthesis</keyword>
<evidence type="ECO:0000313" key="11">
    <source>
        <dbReference type="EMBL" id="SBT27258.1"/>
    </source>
</evidence>
<dbReference type="OrthoDB" id="9796196at2"/>
<keyword evidence="6 9" id="KW-0822">Tryptophan biosynthesis</keyword>
<keyword evidence="8 9" id="KW-0413">Isomerase</keyword>
<dbReference type="Proteomes" id="UP000078558">
    <property type="component" value="Chromosome I"/>
</dbReference>
<dbReference type="STRING" id="1851544.ODI_03845"/>
<dbReference type="Gene3D" id="3.20.20.70">
    <property type="entry name" value="Aldolase class I"/>
    <property type="match status" value="1"/>
</dbReference>
<dbReference type="EMBL" id="LT907988">
    <property type="protein sequence ID" value="SOE50214.1"/>
    <property type="molecule type" value="Genomic_DNA"/>
</dbReference>
<evidence type="ECO:0000256" key="6">
    <source>
        <dbReference type="ARBA" id="ARBA00022822"/>
    </source>
</evidence>
<dbReference type="NCBIfam" id="NF002298">
    <property type="entry name" value="PRK01222.1-4"/>
    <property type="match status" value="1"/>
</dbReference>
<dbReference type="EC" id="5.3.1.24" evidence="3 9"/>
<dbReference type="HAMAP" id="MF_00135">
    <property type="entry name" value="PRAI"/>
    <property type="match status" value="1"/>
</dbReference>
<reference evidence="12 13" key="2">
    <citation type="submission" date="2017-08" db="EMBL/GenBank/DDBJ databases">
        <authorList>
            <person name="de Groot N.N."/>
        </authorList>
    </citation>
    <scope>NUCLEOTIDE SEQUENCE [LARGE SCALE GENOMIC DNA]</scope>
    <source>
        <strain evidence="12">Orrdi1</strain>
    </source>
</reference>
<evidence type="ECO:0000313" key="13">
    <source>
        <dbReference type="Proteomes" id="UP000078558"/>
    </source>
</evidence>
<dbReference type="InterPro" id="IPR044643">
    <property type="entry name" value="TrpF_fam"/>
</dbReference>
<comment type="similarity">
    <text evidence="9">Belongs to the TrpF family.</text>
</comment>
<evidence type="ECO:0000256" key="3">
    <source>
        <dbReference type="ARBA" id="ARBA00012572"/>
    </source>
</evidence>
<dbReference type="NCBIfam" id="NF002299">
    <property type="entry name" value="PRK01222.1-6"/>
    <property type="match status" value="1"/>
</dbReference>
<dbReference type="InterPro" id="IPR001240">
    <property type="entry name" value="PRAI_dom"/>
</dbReference>
<evidence type="ECO:0000256" key="5">
    <source>
        <dbReference type="ARBA" id="ARBA00022605"/>
    </source>
</evidence>
<dbReference type="InterPro" id="IPR013785">
    <property type="entry name" value="Aldolase_TIM"/>
</dbReference>
<name>A0A1C3K759_9BURK</name>
<evidence type="ECO:0000259" key="10">
    <source>
        <dbReference type="Pfam" id="PF00697"/>
    </source>
</evidence>
<dbReference type="SUPFAM" id="SSF51366">
    <property type="entry name" value="Ribulose-phoshate binding barrel"/>
    <property type="match status" value="1"/>
</dbReference>
<dbReference type="AlphaFoldDB" id="A0A1C3K759"/>
<evidence type="ECO:0000256" key="7">
    <source>
        <dbReference type="ARBA" id="ARBA00023141"/>
    </source>
</evidence>
<dbReference type="GO" id="GO:0004640">
    <property type="term" value="F:phosphoribosylanthranilate isomerase activity"/>
    <property type="evidence" value="ECO:0007669"/>
    <property type="project" value="UniProtKB-UniRule"/>
</dbReference>
<feature type="domain" description="N-(5'phosphoribosyl) anthranilate isomerase (PRAI)" evidence="10">
    <location>
        <begin position="5"/>
        <end position="207"/>
    </location>
</feature>
<comment type="pathway">
    <text evidence="2 9">Amino-acid biosynthesis; L-tryptophan biosynthesis; L-tryptophan from chorismate: step 3/5.</text>
</comment>
<dbReference type="GO" id="GO:0000162">
    <property type="term" value="P:L-tryptophan biosynthetic process"/>
    <property type="evidence" value="ECO:0007669"/>
    <property type="project" value="UniProtKB-UniRule"/>
</dbReference>
<organism evidence="11 13">
    <name type="scientific">Orrella dioscoreae</name>
    <dbReference type="NCBI Taxonomy" id="1851544"/>
    <lineage>
        <taxon>Bacteria</taxon>
        <taxon>Pseudomonadati</taxon>
        <taxon>Pseudomonadota</taxon>
        <taxon>Betaproteobacteria</taxon>
        <taxon>Burkholderiales</taxon>
        <taxon>Alcaligenaceae</taxon>
        <taxon>Orrella</taxon>
    </lineage>
</organism>
<reference evidence="11 13" key="1">
    <citation type="submission" date="2016-06" db="EMBL/GenBank/DDBJ databases">
        <authorList>
            <person name="Kjaerup R.B."/>
            <person name="Dalgaard T.S."/>
            <person name="Juul-Madsen H.R."/>
        </authorList>
    </citation>
    <scope>NUCLEOTIDE SEQUENCE [LARGE SCALE GENOMIC DNA]</scope>
    <source>
        <strain evidence="11">Orrdi1</strain>
    </source>
</reference>
<evidence type="ECO:0000256" key="2">
    <source>
        <dbReference type="ARBA" id="ARBA00004664"/>
    </source>
</evidence>
<dbReference type="KEGG" id="odi:ODI_R2581"/>
<dbReference type="UniPathway" id="UPA00035">
    <property type="reaction ID" value="UER00042"/>
</dbReference>